<keyword evidence="1" id="KW-0472">Membrane</keyword>
<organism evidence="2 3">
    <name type="scientific">Cyclospora cayetanensis</name>
    <dbReference type="NCBI Taxonomy" id="88456"/>
    <lineage>
        <taxon>Eukaryota</taxon>
        <taxon>Sar</taxon>
        <taxon>Alveolata</taxon>
        <taxon>Apicomplexa</taxon>
        <taxon>Conoidasida</taxon>
        <taxon>Coccidia</taxon>
        <taxon>Eucoccidiorida</taxon>
        <taxon>Eimeriorina</taxon>
        <taxon>Eimeriidae</taxon>
        <taxon>Cyclospora</taxon>
    </lineage>
</organism>
<dbReference type="OrthoDB" id="347551at2759"/>
<evidence type="ECO:0000256" key="1">
    <source>
        <dbReference type="SAM" id="Phobius"/>
    </source>
</evidence>
<dbReference type="GeneID" id="34619145"/>
<keyword evidence="2" id="KW-1185">Reference proteome</keyword>
<dbReference type="Proteomes" id="UP000515125">
    <property type="component" value="Unplaced"/>
</dbReference>
<gene>
    <name evidence="3" type="primary">LOC34619145</name>
</gene>
<sequence length="429" mass="47368">MSLGAQLAMPGLMVYVVGFPFVCFITILFFIARLDSPRITKCLGFLTDFYSSRRVGWECLRLFLTLSCVCVSLFVQTVEPLTIAWAIVSGYGILVLFFKPYGAEMVPSWAPFKEQRGPQRHFSVPLTLHARELALCSFLAFAIQFHFLSKITQGVTSQEELAEMLGGQFDETRHRFHRSDERFFVDAVRIAPFPAEAIAQLKALANLPDLASFDIVDAAGWIFDQGHIEVQGQILYATVGQIASMYSDLTYDISTSEQFTEELKKLLDKVATTLNIQDEVAARVSAAARVRSCCGSRQAEKVGGLAKAEAALARAAAKQEEGGAETGWKKMWGVQTDADVALKWLQHQMQPQGIDPAVLRAQFVEVFPDAGIVEMQKMEIEVPPSPTEPPGVFARIWYHLVGSPPPPPPKSIPDPLGVKVHPINAADHL</sequence>
<accession>A0A6P6RT20</accession>
<feature type="transmembrane region" description="Helical" evidence="1">
    <location>
        <begin position="81"/>
        <end position="98"/>
    </location>
</feature>
<name>A0A6P6RT20_9EIME</name>
<dbReference type="RefSeq" id="XP_026190958.1">
    <property type="nucleotide sequence ID" value="XM_026335173.1"/>
</dbReference>
<keyword evidence="1" id="KW-0812">Transmembrane</keyword>
<protein>
    <submittedName>
        <fullName evidence="3">Uncharacterized protein LOC34619145</fullName>
    </submittedName>
</protein>
<keyword evidence="1" id="KW-1133">Transmembrane helix</keyword>
<reference evidence="3" key="1">
    <citation type="submission" date="2025-08" db="UniProtKB">
        <authorList>
            <consortium name="RefSeq"/>
        </authorList>
    </citation>
    <scope>IDENTIFICATION</scope>
</reference>
<dbReference type="AlphaFoldDB" id="A0A6P6RT20"/>
<proteinExistence type="predicted"/>
<feature type="transmembrane region" description="Helical" evidence="1">
    <location>
        <begin position="12"/>
        <end position="34"/>
    </location>
</feature>
<evidence type="ECO:0000313" key="3">
    <source>
        <dbReference type="RefSeq" id="XP_026190958.1"/>
    </source>
</evidence>
<evidence type="ECO:0000313" key="2">
    <source>
        <dbReference type="Proteomes" id="UP000515125"/>
    </source>
</evidence>